<keyword evidence="2 11" id="KW-0235">DNA replication</keyword>
<evidence type="ECO:0000256" key="10">
    <source>
        <dbReference type="ARBA" id="ARBA00048988"/>
    </source>
</evidence>
<reference evidence="16 17" key="1">
    <citation type="submission" date="2019-06" db="EMBL/GenBank/DDBJ databases">
        <title>Draft genome of Aliikangiella marina GYP-15.</title>
        <authorList>
            <person name="Wang G."/>
        </authorList>
    </citation>
    <scope>NUCLEOTIDE SEQUENCE [LARGE SCALE GENOMIC DNA]</scope>
    <source>
        <strain evidence="16 17">GYP-15</strain>
    </source>
</reference>
<dbReference type="Gene3D" id="1.10.486.10">
    <property type="entry name" value="PCRA, domain 4"/>
    <property type="match status" value="1"/>
</dbReference>
<evidence type="ECO:0000259" key="14">
    <source>
        <dbReference type="PROSITE" id="PS51198"/>
    </source>
</evidence>
<comment type="catalytic activity">
    <reaction evidence="10 11">
        <text>ATP + H2O = ADP + phosphate + H(+)</text>
        <dbReference type="Rhea" id="RHEA:13065"/>
        <dbReference type="ChEBI" id="CHEBI:15377"/>
        <dbReference type="ChEBI" id="CHEBI:15378"/>
        <dbReference type="ChEBI" id="CHEBI:30616"/>
        <dbReference type="ChEBI" id="CHEBI:43474"/>
        <dbReference type="ChEBI" id="CHEBI:456216"/>
        <dbReference type="EC" id="5.6.2.4"/>
    </reaction>
</comment>
<comment type="subunit">
    <text evidence="11">Homodimer.</text>
</comment>
<dbReference type="GO" id="GO:0003697">
    <property type="term" value="F:single-stranded DNA binding"/>
    <property type="evidence" value="ECO:0007669"/>
    <property type="project" value="UniProtKB-UniRule"/>
</dbReference>
<dbReference type="Gene3D" id="3.40.50.300">
    <property type="entry name" value="P-loop containing nucleotide triphosphate hydrolases"/>
    <property type="match status" value="2"/>
</dbReference>
<keyword evidence="6 11" id="KW-0067">ATP-binding</keyword>
<dbReference type="EMBL" id="VIKR01000005">
    <property type="protein sequence ID" value="TQV72425.1"/>
    <property type="molecule type" value="Genomic_DNA"/>
</dbReference>
<dbReference type="InterPro" id="IPR014017">
    <property type="entry name" value="DNA_helicase_UvrD-like_C"/>
</dbReference>
<evidence type="ECO:0000256" key="9">
    <source>
        <dbReference type="ARBA" id="ARBA00034617"/>
    </source>
</evidence>
<feature type="binding site" evidence="11">
    <location>
        <position position="278"/>
    </location>
    <ligand>
        <name>ATP</name>
        <dbReference type="ChEBI" id="CHEBI:30616"/>
    </ligand>
</feature>
<organism evidence="16 17">
    <name type="scientific">Aliikangiella marina</name>
    <dbReference type="NCBI Taxonomy" id="1712262"/>
    <lineage>
        <taxon>Bacteria</taxon>
        <taxon>Pseudomonadati</taxon>
        <taxon>Pseudomonadota</taxon>
        <taxon>Gammaproteobacteria</taxon>
        <taxon>Oceanospirillales</taxon>
        <taxon>Pleioneaceae</taxon>
        <taxon>Aliikangiella</taxon>
    </lineage>
</organism>
<evidence type="ECO:0000256" key="3">
    <source>
        <dbReference type="ARBA" id="ARBA00022741"/>
    </source>
</evidence>
<evidence type="ECO:0000313" key="17">
    <source>
        <dbReference type="Proteomes" id="UP000317839"/>
    </source>
</evidence>
<dbReference type="GO" id="GO:0043138">
    <property type="term" value="F:3'-5' DNA helicase activity"/>
    <property type="evidence" value="ECO:0007669"/>
    <property type="project" value="UniProtKB-UniRule"/>
</dbReference>
<dbReference type="CDD" id="cd17932">
    <property type="entry name" value="DEXQc_UvrD"/>
    <property type="match status" value="1"/>
</dbReference>
<keyword evidence="4 11" id="KW-0378">Hydrolase</keyword>
<feature type="domain" description="UvrD-like helicase ATP-binding" evidence="14">
    <location>
        <begin position="1"/>
        <end position="280"/>
    </location>
</feature>
<evidence type="ECO:0000259" key="15">
    <source>
        <dbReference type="PROSITE" id="PS51217"/>
    </source>
</evidence>
<dbReference type="CDD" id="cd18807">
    <property type="entry name" value="SF1_C_UvrD"/>
    <property type="match status" value="1"/>
</dbReference>
<evidence type="ECO:0000256" key="5">
    <source>
        <dbReference type="ARBA" id="ARBA00022806"/>
    </source>
</evidence>
<evidence type="ECO:0000256" key="12">
    <source>
        <dbReference type="PROSITE-ProRule" id="PRU00560"/>
    </source>
</evidence>
<evidence type="ECO:0000256" key="1">
    <source>
        <dbReference type="ARBA" id="ARBA00009922"/>
    </source>
</evidence>
<evidence type="ECO:0000256" key="4">
    <source>
        <dbReference type="ARBA" id="ARBA00022801"/>
    </source>
</evidence>
<dbReference type="InterPro" id="IPR014016">
    <property type="entry name" value="UvrD-like_ATP-bd"/>
</dbReference>
<dbReference type="InterPro" id="IPR013986">
    <property type="entry name" value="DExx_box_DNA_helicase_dom_sf"/>
</dbReference>
<dbReference type="GO" id="GO:0000725">
    <property type="term" value="P:recombinational repair"/>
    <property type="evidence" value="ECO:0007669"/>
    <property type="project" value="TreeGrafter"/>
</dbReference>
<feature type="region of interest" description="Disordered" evidence="13">
    <location>
        <begin position="645"/>
        <end position="670"/>
    </location>
</feature>
<evidence type="ECO:0000313" key="16">
    <source>
        <dbReference type="EMBL" id="TQV72425.1"/>
    </source>
</evidence>
<evidence type="ECO:0000256" key="6">
    <source>
        <dbReference type="ARBA" id="ARBA00022840"/>
    </source>
</evidence>
<dbReference type="GO" id="GO:0005524">
    <property type="term" value="F:ATP binding"/>
    <property type="evidence" value="ECO:0007669"/>
    <property type="project" value="UniProtKB-UniRule"/>
</dbReference>
<comment type="catalytic activity">
    <reaction evidence="9 11">
        <text>Couples ATP hydrolysis with the unwinding of duplex DNA by translocating in the 3'-5' direction.</text>
        <dbReference type="EC" id="5.6.2.4"/>
    </reaction>
</comment>
<dbReference type="InterPro" id="IPR000212">
    <property type="entry name" value="DNA_helicase_UvrD/REP"/>
</dbReference>
<comment type="function">
    <text evidence="11">Rep helicase is a single-stranded DNA-dependent ATPase involved in DNA replication; it can initiate unwinding at a nick in the DNA. It binds to the single-stranded DNA and acts in a progressive fashion along the DNA in the 3' to 5' direction.</text>
</comment>
<dbReference type="GO" id="GO:0005829">
    <property type="term" value="C:cytosol"/>
    <property type="evidence" value="ECO:0007669"/>
    <property type="project" value="TreeGrafter"/>
</dbReference>
<dbReference type="AlphaFoldDB" id="A0A545T5G1"/>
<proteinExistence type="inferred from homology"/>
<dbReference type="Pfam" id="PF00580">
    <property type="entry name" value="UvrD-helicase"/>
    <property type="match status" value="1"/>
</dbReference>
<dbReference type="Proteomes" id="UP000317839">
    <property type="component" value="Unassembled WGS sequence"/>
</dbReference>
<feature type="domain" description="UvrD-like helicase C-terminal" evidence="15">
    <location>
        <begin position="281"/>
        <end position="563"/>
    </location>
</feature>
<dbReference type="EC" id="5.6.2.4" evidence="11"/>
<keyword evidence="7 11" id="KW-0238">DNA-binding</keyword>
<keyword evidence="3 11" id="KW-0547">Nucleotide-binding</keyword>
<protein>
    <recommendedName>
        <fullName evidence="11">ATP-dependent DNA helicase Rep</fullName>
        <ecNumber evidence="11">5.6.2.4</ecNumber>
    </recommendedName>
    <alternativeName>
        <fullName evidence="11">DNA 3'-5' helicase Rep</fullName>
    </alternativeName>
</protein>
<accession>A0A545T5G1</accession>
<dbReference type="GO" id="GO:0016887">
    <property type="term" value="F:ATP hydrolysis activity"/>
    <property type="evidence" value="ECO:0007669"/>
    <property type="project" value="RHEA"/>
</dbReference>
<dbReference type="HAMAP" id="MF_01920">
    <property type="entry name" value="Helicase_Rep"/>
    <property type="match status" value="1"/>
</dbReference>
<dbReference type="InterPro" id="IPR005752">
    <property type="entry name" value="Helicase_Rep"/>
</dbReference>
<dbReference type="Pfam" id="PF13361">
    <property type="entry name" value="UvrD_C"/>
    <property type="match status" value="1"/>
</dbReference>
<gene>
    <name evidence="11 16" type="primary">rep</name>
    <name evidence="16" type="ORF">FLL45_18590</name>
</gene>
<dbReference type="Gene3D" id="1.10.10.160">
    <property type="match status" value="1"/>
</dbReference>
<dbReference type="PROSITE" id="PS51217">
    <property type="entry name" value="UVRD_HELICASE_CTER"/>
    <property type="match status" value="1"/>
</dbReference>
<evidence type="ECO:0000256" key="2">
    <source>
        <dbReference type="ARBA" id="ARBA00022705"/>
    </source>
</evidence>
<keyword evidence="17" id="KW-1185">Reference proteome</keyword>
<evidence type="ECO:0000256" key="8">
    <source>
        <dbReference type="ARBA" id="ARBA00023235"/>
    </source>
</evidence>
<feature type="binding site" evidence="12">
    <location>
        <begin position="22"/>
        <end position="29"/>
    </location>
    <ligand>
        <name>ATP</name>
        <dbReference type="ChEBI" id="CHEBI:30616"/>
    </ligand>
</feature>
<sequence>MRLNPQQTLAVKQTSSPLLVLAGAGSGKTAVITQKIVHLVTNCGYQANQIAAVTFTNKAAKEMKARVTKLLGDGASKGLIVSTFHNLGLNIIRREHQALGIRQNFTIFDDQDSLALMRELSKLGVDADKSELIAILNRISAWKNDLLLPEQAIAQAKDNDELISAKLYEAYQRSLKAYNAVDFDDLILIPTLLLRNHDDIRIKWHNKIRYLLVDEYQDTNTSQYELVKLLTGKLGSFTVVGDDDQSIYSWRGAQPKNLELLQHDFPNLKVVKLEQNYRSCGRILKSANVLIANNPHLFDKSLWSDKEYGEPIRILSVKEDNHEAERVVSEILARKIRSNFKFSDFAILYRGNHQSRLVERALVNKQVPYKVSGNTSFFARAEIKDVLAYLRLLVNPDDDNAFIRISNTPRREIGATTLEKLGTYANHRHISLFEAIFEVGLEEHLSGKGLRAVRKFGEIMTRASDNIKRGDPVAVLNELMAYIGYHGYLFETSSSPKAAEFRWANVTELLSWIERGIEDNANEDDPFAKTVNKICLREMLDRNNDDEEENNEVQLMTLHASKGLEFPHVYLLGMEEELLPHKSSIEEDNVEEERRLAYVGVTRAKETLAIMVAKQRARYGEMVNSVPSRFLEEMPQDDLDWEEDRLQVSDDEKRESGKSKMENLRKMLSS</sequence>
<comment type="similarity">
    <text evidence="1 11">Belongs to the helicase family. UvrD subfamily.</text>
</comment>
<dbReference type="SUPFAM" id="SSF52540">
    <property type="entry name" value="P-loop containing nucleoside triphosphate hydrolases"/>
    <property type="match status" value="1"/>
</dbReference>
<evidence type="ECO:0000256" key="13">
    <source>
        <dbReference type="SAM" id="MobiDB-lite"/>
    </source>
</evidence>
<dbReference type="PROSITE" id="PS51198">
    <property type="entry name" value="UVRD_HELICASE_ATP_BIND"/>
    <property type="match status" value="1"/>
</dbReference>
<dbReference type="PANTHER" id="PTHR11070:SF64">
    <property type="entry name" value="ATP-DEPENDENT DNA HELICASE REP"/>
    <property type="match status" value="1"/>
</dbReference>
<keyword evidence="8 11" id="KW-0413">Isomerase</keyword>
<name>A0A545T5G1_9GAMM</name>
<dbReference type="OrthoDB" id="9806690at2"/>
<evidence type="ECO:0000256" key="7">
    <source>
        <dbReference type="ARBA" id="ARBA00023125"/>
    </source>
</evidence>
<dbReference type="NCBIfam" id="TIGR01074">
    <property type="entry name" value="rep"/>
    <property type="match status" value="1"/>
</dbReference>
<dbReference type="PANTHER" id="PTHR11070">
    <property type="entry name" value="UVRD / RECB / PCRA DNA HELICASE FAMILY MEMBER"/>
    <property type="match status" value="1"/>
</dbReference>
<comment type="caution">
    <text evidence="16">The sequence shown here is derived from an EMBL/GenBank/DDBJ whole genome shotgun (WGS) entry which is preliminary data.</text>
</comment>
<dbReference type="GO" id="GO:0006260">
    <property type="term" value="P:DNA replication"/>
    <property type="evidence" value="ECO:0007669"/>
    <property type="project" value="UniProtKB-UniRule"/>
</dbReference>
<keyword evidence="5 11" id="KW-0347">Helicase</keyword>
<evidence type="ECO:0000256" key="11">
    <source>
        <dbReference type="HAMAP-Rule" id="MF_01920"/>
    </source>
</evidence>
<dbReference type="InterPro" id="IPR027417">
    <property type="entry name" value="P-loop_NTPase"/>
</dbReference>